<dbReference type="InterPro" id="IPR008391">
    <property type="entry name" value="AXE1_dom"/>
</dbReference>
<feature type="domain" description="Acetyl xylan esterase" evidence="3">
    <location>
        <begin position="45"/>
        <end position="228"/>
    </location>
</feature>
<feature type="transmembrane region" description="Helical" evidence="2">
    <location>
        <begin position="9"/>
        <end position="30"/>
    </location>
</feature>
<dbReference type="Proteomes" id="UP001157186">
    <property type="component" value="Unassembled WGS sequence"/>
</dbReference>
<evidence type="ECO:0000313" key="4">
    <source>
        <dbReference type="EMBL" id="GLX79917.1"/>
    </source>
</evidence>
<accession>A0ABQ6GVL6</accession>
<organism evidence="4 5">
    <name type="scientific">Thalassotalea insulae</name>
    <dbReference type="NCBI Taxonomy" id="2056778"/>
    <lineage>
        <taxon>Bacteria</taxon>
        <taxon>Pseudomonadati</taxon>
        <taxon>Pseudomonadota</taxon>
        <taxon>Gammaproteobacteria</taxon>
        <taxon>Alteromonadales</taxon>
        <taxon>Colwelliaceae</taxon>
        <taxon>Thalassotalea</taxon>
    </lineage>
</organism>
<dbReference type="InterPro" id="IPR029058">
    <property type="entry name" value="AB_hydrolase_fold"/>
</dbReference>
<evidence type="ECO:0000259" key="3">
    <source>
        <dbReference type="Pfam" id="PF05448"/>
    </source>
</evidence>
<dbReference type="SUPFAM" id="SSF53474">
    <property type="entry name" value="alpha/beta-Hydrolases"/>
    <property type="match status" value="1"/>
</dbReference>
<dbReference type="PANTHER" id="PTHR22946">
    <property type="entry name" value="DIENELACTONE HYDROLASE DOMAIN-CONTAINING PROTEIN-RELATED"/>
    <property type="match status" value="1"/>
</dbReference>
<sequence>MIKRNWKKLVFVTVGAIATIAAIWYIVFGLKPYHVTTEQLKQTYSYQKKDVNIKLQPLENGHFALEYQSFDGATVNGQLVYPSNYDSTKPIPVMIGVHGMGRSYVRWLQESIKGKDTVEQTDELAKMALAKGYAVIVIDARNHGKRKNPDYNIKDVMYDLWFWGKRAPYEEMMIDTVKDHRILLDWVAEQAQFDQNQISVAGYSMGGQISLILSSLDNRIDKVLSIVPPASSDTVARVSPHNFVNTLDVEKIWLVTADNDKYASVSENVELFETINIKQKRHIIIEGEHELPEGYYKKLQGWY</sequence>
<proteinExistence type="predicted"/>
<keyword evidence="1" id="KW-0378">Hydrolase</keyword>
<evidence type="ECO:0000256" key="1">
    <source>
        <dbReference type="ARBA" id="ARBA00022801"/>
    </source>
</evidence>
<reference evidence="4 5" key="1">
    <citation type="submission" date="2023-03" db="EMBL/GenBank/DDBJ databases">
        <title>Draft genome sequence of Thalassotalea insulae KCTC 62186T.</title>
        <authorList>
            <person name="Sawabe T."/>
        </authorList>
    </citation>
    <scope>NUCLEOTIDE SEQUENCE [LARGE SCALE GENOMIC DNA]</scope>
    <source>
        <strain evidence="4 5">KCTC 62186</strain>
    </source>
</reference>
<keyword evidence="2" id="KW-0472">Membrane</keyword>
<protein>
    <recommendedName>
        <fullName evidence="3">Acetyl xylan esterase domain-containing protein</fullName>
    </recommendedName>
</protein>
<name>A0ABQ6GVL6_9GAMM</name>
<evidence type="ECO:0000313" key="5">
    <source>
        <dbReference type="Proteomes" id="UP001157186"/>
    </source>
</evidence>
<dbReference type="RefSeq" id="WP_284245867.1">
    <property type="nucleotide sequence ID" value="NZ_BSST01000001.1"/>
</dbReference>
<comment type="caution">
    <text evidence="4">The sequence shown here is derived from an EMBL/GenBank/DDBJ whole genome shotgun (WGS) entry which is preliminary data.</text>
</comment>
<gene>
    <name evidence="4" type="ORF">tinsulaeT_32570</name>
</gene>
<evidence type="ECO:0000256" key="2">
    <source>
        <dbReference type="SAM" id="Phobius"/>
    </source>
</evidence>
<dbReference type="EMBL" id="BSST01000001">
    <property type="protein sequence ID" value="GLX79917.1"/>
    <property type="molecule type" value="Genomic_DNA"/>
</dbReference>
<keyword evidence="2" id="KW-0812">Transmembrane</keyword>
<dbReference type="PANTHER" id="PTHR22946:SF9">
    <property type="entry name" value="POLYKETIDE TRANSFERASE AF380"/>
    <property type="match status" value="1"/>
</dbReference>
<keyword evidence="5" id="KW-1185">Reference proteome</keyword>
<dbReference type="InterPro" id="IPR050261">
    <property type="entry name" value="FrsA_esterase"/>
</dbReference>
<keyword evidence="2" id="KW-1133">Transmembrane helix</keyword>
<dbReference type="Pfam" id="PF05448">
    <property type="entry name" value="AXE1"/>
    <property type="match status" value="1"/>
</dbReference>
<dbReference type="Gene3D" id="3.40.50.1820">
    <property type="entry name" value="alpha/beta hydrolase"/>
    <property type="match status" value="1"/>
</dbReference>